<feature type="coiled-coil region" evidence="1">
    <location>
        <begin position="3"/>
        <end position="31"/>
    </location>
</feature>
<evidence type="ECO:0000259" key="2">
    <source>
        <dbReference type="Pfam" id="PF12728"/>
    </source>
</evidence>
<dbReference type="AlphaFoldDB" id="A0AAU8H499"/>
<dbReference type="GO" id="GO:0003677">
    <property type="term" value="F:DNA binding"/>
    <property type="evidence" value="ECO:0007669"/>
    <property type="project" value="InterPro"/>
</dbReference>
<dbReference type="RefSeq" id="WP_353686281.1">
    <property type="nucleotide sequence ID" value="NZ_CP144374.1"/>
</dbReference>
<gene>
    <name evidence="3" type="ORF">V4D31_00450</name>
</gene>
<dbReference type="EMBL" id="CP144374">
    <property type="protein sequence ID" value="XCH48639.1"/>
    <property type="molecule type" value="Genomic_DNA"/>
</dbReference>
<organism evidence="3">
    <name type="scientific">Thermodesulfovibrio obliviosus</name>
    <dbReference type="NCBI Taxonomy" id="3118332"/>
    <lineage>
        <taxon>Bacteria</taxon>
        <taxon>Pseudomonadati</taxon>
        <taxon>Nitrospirota</taxon>
        <taxon>Thermodesulfovibrionia</taxon>
        <taxon>Thermodesulfovibrionales</taxon>
        <taxon>Thermodesulfovibrionaceae</taxon>
        <taxon>Thermodesulfovibrio</taxon>
    </lineage>
</organism>
<dbReference type="NCBIfam" id="TIGR01764">
    <property type="entry name" value="excise"/>
    <property type="match status" value="1"/>
</dbReference>
<feature type="domain" description="Helix-turn-helix" evidence="2">
    <location>
        <begin position="35"/>
        <end position="85"/>
    </location>
</feature>
<name>A0AAU8H499_9BACT</name>
<dbReference type="KEGG" id="tob:V4D31_00450"/>
<protein>
    <submittedName>
        <fullName evidence="3">Helix-turn-helix domain-containing protein</fullName>
    </submittedName>
</protein>
<evidence type="ECO:0000256" key="1">
    <source>
        <dbReference type="SAM" id="Coils"/>
    </source>
</evidence>
<accession>A0AAU8H499</accession>
<dbReference type="InterPro" id="IPR041657">
    <property type="entry name" value="HTH_17"/>
</dbReference>
<sequence>MEIKLTEEELNKLAELVADKLKDKIAELINKQDEVLSFTEACSYLKCPSSWLYKAVSQGKVPHIKAGKYLKFRKSELDSWLKRRSK</sequence>
<evidence type="ECO:0000313" key="3">
    <source>
        <dbReference type="EMBL" id="XCH48639.1"/>
    </source>
</evidence>
<proteinExistence type="predicted"/>
<dbReference type="InterPro" id="IPR010093">
    <property type="entry name" value="SinI_DNA-bd"/>
</dbReference>
<dbReference type="Pfam" id="PF12728">
    <property type="entry name" value="HTH_17"/>
    <property type="match status" value="1"/>
</dbReference>
<keyword evidence="1" id="KW-0175">Coiled coil</keyword>
<reference evidence="3" key="1">
    <citation type="submission" date="2024-01" db="EMBL/GenBank/DDBJ databases">
        <title>The first autotrophic representatives of the genus Thermodesulfovibrio.</title>
        <authorList>
            <person name="Maltseva A.I."/>
            <person name="Elcheninov A.G."/>
            <person name="Kublanov I.V."/>
            <person name="Lebedinsky A.V."/>
            <person name="Frolov E.N."/>
        </authorList>
    </citation>
    <scope>NUCLEOTIDE SEQUENCE</scope>
    <source>
        <strain evidence="3">3462-1</strain>
    </source>
</reference>